<keyword evidence="8" id="KW-1185">Reference proteome</keyword>
<keyword evidence="3" id="KW-0436">Ligase</keyword>
<accession>A0A8J8T6D5</accession>
<dbReference type="Pfam" id="PF03133">
    <property type="entry name" value="TTL"/>
    <property type="match status" value="1"/>
</dbReference>
<name>A0A8J8T6D5_HALGN</name>
<dbReference type="InterPro" id="IPR051437">
    <property type="entry name" value="TTLL_monoglycylase"/>
</dbReference>
<evidence type="ECO:0000313" key="7">
    <source>
        <dbReference type="EMBL" id="TNV84122.1"/>
    </source>
</evidence>
<dbReference type="PANTHER" id="PTHR45870">
    <property type="entry name" value="TUBULIN MONOGLYCYLASE TTLL3"/>
    <property type="match status" value="1"/>
</dbReference>
<dbReference type="PANTHER" id="PTHR45870:SF2">
    <property type="entry name" value="TUBULIN MONOGLYCYLASE TTLL3"/>
    <property type="match status" value="1"/>
</dbReference>
<evidence type="ECO:0000256" key="1">
    <source>
        <dbReference type="ARBA" id="ARBA00004496"/>
    </source>
</evidence>
<reference evidence="7" key="1">
    <citation type="submission" date="2019-06" db="EMBL/GenBank/DDBJ databases">
        <authorList>
            <person name="Zheng W."/>
        </authorList>
    </citation>
    <scope>NUCLEOTIDE SEQUENCE</scope>
    <source>
        <strain evidence="7">QDHG01</strain>
    </source>
</reference>
<keyword evidence="5" id="KW-0067">ATP-binding</keyword>
<organism evidence="7 8">
    <name type="scientific">Halteria grandinella</name>
    <dbReference type="NCBI Taxonomy" id="5974"/>
    <lineage>
        <taxon>Eukaryota</taxon>
        <taxon>Sar</taxon>
        <taxon>Alveolata</taxon>
        <taxon>Ciliophora</taxon>
        <taxon>Intramacronucleata</taxon>
        <taxon>Spirotrichea</taxon>
        <taxon>Stichotrichia</taxon>
        <taxon>Sporadotrichida</taxon>
        <taxon>Halteriidae</taxon>
        <taxon>Halteria</taxon>
    </lineage>
</organism>
<evidence type="ECO:0000256" key="4">
    <source>
        <dbReference type="ARBA" id="ARBA00022741"/>
    </source>
</evidence>
<keyword evidence="4" id="KW-0547">Nucleotide-binding</keyword>
<evidence type="ECO:0000256" key="6">
    <source>
        <dbReference type="SAM" id="MobiDB-lite"/>
    </source>
</evidence>
<protein>
    <submittedName>
        <fullName evidence="7">Uncharacterized protein</fullName>
    </submittedName>
</protein>
<dbReference type="OrthoDB" id="10255472at2759"/>
<dbReference type="SUPFAM" id="SSF56059">
    <property type="entry name" value="Glutathione synthetase ATP-binding domain-like"/>
    <property type="match status" value="1"/>
</dbReference>
<proteinExistence type="predicted"/>
<keyword evidence="2" id="KW-0963">Cytoplasm</keyword>
<dbReference type="InterPro" id="IPR004344">
    <property type="entry name" value="TTL/TTLL_fam"/>
</dbReference>
<feature type="region of interest" description="Disordered" evidence="6">
    <location>
        <begin position="244"/>
        <end position="294"/>
    </location>
</feature>
<evidence type="ECO:0000256" key="3">
    <source>
        <dbReference type="ARBA" id="ARBA00022598"/>
    </source>
</evidence>
<evidence type="ECO:0000313" key="8">
    <source>
        <dbReference type="Proteomes" id="UP000785679"/>
    </source>
</evidence>
<dbReference type="GO" id="GO:0005524">
    <property type="term" value="F:ATP binding"/>
    <property type="evidence" value="ECO:0007669"/>
    <property type="project" value="UniProtKB-KW"/>
</dbReference>
<dbReference type="EMBL" id="RRYP01003117">
    <property type="protein sequence ID" value="TNV84122.1"/>
    <property type="molecule type" value="Genomic_DNA"/>
</dbReference>
<dbReference type="Proteomes" id="UP000785679">
    <property type="component" value="Unassembled WGS sequence"/>
</dbReference>
<comment type="subcellular location">
    <subcellularLocation>
        <location evidence="1">Cytoplasm</location>
    </subcellularLocation>
</comment>
<dbReference type="GO" id="GO:0070736">
    <property type="term" value="F:protein-glycine ligase activity, initiating"/>
    <property type="evidence" value="ECO:0007669"/>
    <property type="project" value="TreeGrafter"/>
</dbReference>
<gene>
    <name evidence="7" type="ORF">FGO68_gene6624</name>
</gene>
<sequence>MITDFSVFRKKYDLTPDIKIFIVVGGYGTLRKALKERGWFENPDKHSPVFDLKFAIRNDNPVDLKDFQITNHFQKNNVITTKVGLSYSLKSLIWWNTVDVNTFFPRCYDLTDGNELEDFKQEYRFQRAESIVKLYVMNPENMPNIERLIVAICLAEKRLKDIDDQLDDPMLELNVTEKEWDIIKEDKLTAEKVAEINEMKWYQKAKARLDNKDGGGAMLAEYEQQYYEEPIDTPAKQITKVATQKKGASAKQQQPVVQDDEDEDEEYGGEEGDEYGDEDYGEEETATVDNRKAGAKGPIEGKVYPYMAICEQLLDKLKSKDPQYDINGFRNTWILKPGGKSRGRGIKCFRSYEKMMAHMRKVHARQWVVQKYIENPLLILKKKFDIRQWVLVTDWNPLTIWVYNECYVRFSPKDYDPKKISDRYMHLTNNAIVSKCEAFHESEIEGNMWSCDEFSEYLQTTFGGKQGKDIFQEVIWPQMSKYVVCSLESVQDMVEARKNSFEFLGYDFMVDEQLKVWLIEVNSSPSMDHSTHVTERLVKMVLSDLPKVILDYPRARKKAQCDTGGFVLCHKNKIMVEKPGNANRLNLALEGKKITK</sequence>
<dbReference type="AlphaFoldDB" id="A0A8J8T6D5"/>
<dbReference type="Gene3D" id="3.30.470.20">
    <property type="entry name" value="ATP-grasp fold, B domain"/>
    <property type="match status" value="1"/>
</dbReference>
<feature type="compositionally biased region" description="Acidic residues" evidence="6">
    <location>
        <begin position="258"/>
        <end position="286"/>
    </location>
</feature>
<comment type="caution">
    <text evidence="7">The sequence shown here is derived from an EMBL/GenBank/DDBJ whole genome shotgun (WGS) entry which is preliminary data.</text>
</comment>
<evidence type="ECO:0000256" key="5">
    <source>
        <dbReference type="ARBA" id="ARBA00022840"/>
    </source>
</evidence>
<evidence type="ECO:0000256" key="2">
    <source>
        <dbReference type="ARBA" id="ARBA00022490"/>
    </source>
</evidence>
<dbReference type="PROSITE" id="PS51221">
    <property type="entry name" value="TTL"/>
    <property type="match status" value="1"/>
</dbReference>
<dbReference type="GO" id="GO:0015630">
    <property type="term" value="C:microtubule cytoskeleton"/>
    <property type="evidence" value="ECO:0007669"/>
    <property type="project" value="TreeGrafter"/>
</dbReference>
<dbReference type="GO" id="GO:0005737">
    <property type="term" value="C:cytoplasm"/>
    <property type="evidence" value="ECO:0007669"/>
    <property type="project" value="UniProtKB-SubCell"/>
</dbReference>